<evidence type="ECO:0000256" key="1">
    <source>
        <dbReference type="SAM" id="SignalP"/>
    </source>
</evidence>
<feature type="signal peptide" evidence="1">
    <location>
        <begin position="1"/>
        <end position="23"/>
    </location>
</feature>
<dbReference type="RefSeq" id="WP_101717190.1">
    <property type="nucleotide sequence ID" value="NZ_PJRS01000011.1"/>
</dbReference>
<organism evidence="2 3">
    <name type="scientific">Caulobacter zeae</name>
    <dbReference type="NCBI Taxonomy" id="2055137"/>
    <lineage>
        <taxon>Bacteria</taxon>
        <taxon>Pseudomonadati</taxon>
        <taxon>Pseudomonadota</taxon>
        <taxon>Alphaproteobacteria</taxon>
        <taxon>Caulobacterales</taxon>
        <taxon>Caulobacteraceae</taxon>
        <taxon>Caulobacter</taxon>
    </lineage>
</organism>
<evidence type="ECO:0000313" key="3">
    <source>
        <dbReference type="Proteomes" id="UP000234479"/>
    </source>
</evidence>
<evidence type="ECO:0008006" key="4">
    <source>
        <dbReference type="Google" id="ProtNLM"/>
    </source>
</evidence>
<proteinExistence type="predicted"/>
<dbReference type="OrthoDB" id="6691870at2"/>
<keyword evidence="3" id="KW-1185">Reference proteome</keyword>
<keyword evidence="1" id="KW-0732">Signal</keyword>
<protein>
    <recommendedName>
        <fullName evidence="4">Nuclease</fullName>
    </recommendedName>
</protein>
<accession>A0A2N5DPM8</accession>
<dbReference type="AlphaFoldDB" id="A0A2N5DPM8"/>
<reference evidence="2 3" key="1">
    <citation type="submission" date="2017-12" db="EMBL/GenBank/DDBJ databases">
        <title>The genome sequence of Caulobacter sp. 410.</title>
        <authorList>
            <person name="Gao J."/>
            <person name="Mao X."/>
            <person name="Sun J."/>
        </authorList>
    </citation>
    <scope>NUCLEOTIDE SEQUENCE [LARGE SCALE GENOMIC DNA]</scope>
    <source>
        <strain evidence="2 3">410</strain>
    </source>
</reference>
<dbReference type="Proteomes" id="UP000234479">
    <property type="component" value="Unassembled WGS sequence"/>
</dbReference>
<sequence length="119" mass="12812">MQRSICVLAGAALLSMAASAALAQDLYIGTVDVQKDQVILTRCDLAANRYVLRDRAEEQERPVAKLREKLQTLKAPVYVEVIGQYVEIEGQDGNALDVIALEGLKAGKSCHLADALGSN</sequence>
<gene>
    <name evidence="2" type="ORF">SGCZBJ_06510</name>
</gene>
<feature type="chain" id="PRO_5014859491" description="Nuclease" evidence="1">
    <location>
        <begin position="24"/>
        <end position="119"/>
    </location>
</feature>
<dbReference type="EMBL" id="PJRS01000011">
    <property type="protein sequence ID" value="PLR27994.1"/>
    <property type="molecule type" value="Genomic_DNA"/>
</dbReference>
<evidence type="ECO:0000313" key="2">
    <source>
        <dbReference type="EMBL" id="PLR27994.1"/>
    </source>
</evidence>
<name>A0A2N5DPM8_9CAUL</name>
<comment type="caution">
    <text evidence="2">The sequence shown here is derived from an EMBL/GenBank/DDBJ whole genome shotgun (WGS) entry which is preliminary data.</text>
</comment>